<organism evidence="2 3">
    <name type="scientific">Clostridium acetobutylicum (strain ATCC 824 / DSM 792 / JCM 1419 / IAM 19013 / LMG 5710 / NBRC 13948 / NRRL B-527 / VKM B-1787 / 2291 / W)</name>
    <dbReference type="NCBI Taxonomy" id="272562"/>
    <lineage>
        <taxon>Bacteria</taxon>
        <taxon>Bacillati</taxon>
        <taxon>Bacillota</taxon>
        <taxon>Clostridia</taxon>
        <taxon>Eubacteriales</taxon>
        <taxon>Clostridiaceae</taxon>
        <taxon>Clostridium</taxon>
    </lineage>
</organism>
<dbReference type="GO" id="GO:0016747">
    <property type="term" value="F:acyltransferase activity, transferring groups other than amino-acyl groups"/>
    <property type="evidence" value="ECO:0007669"/>
    <property type="project" value="InterPro"/>
</dbReference>
<protein>
    <submittedName>
        <fullName evidence="2">Predicted acetyltransferase</fullName>
    </submittedName>
</protein>
<dbReference type="eggNOG" id="COG1670">
    <property type="taxonomic scope" value="Bacteria"/>
</dbReference>
<dbReference type="InterPro" id="IPR016181">
    <property type="entry name" value="Acyl_CoA_acyltransferase"/>
</dbReference>
<dbReference type="InterPro" id="IPR000182">
    <property type="entry name" value="GNAT_dom"/>
</dbReference>
<dbReference type="OrthoDB" id="423921at2"/>
<gene>
    <name evidence="2" type="ordered locus">CA_C3322</name>
</gene>
<dbReference type="Pfam" id="PF00583">
    <property type="entry name" value="Acetyltransf_1"/>
    <property type="match status" value="1"/>
</dbReference>
<proteinExistence type="predicted"/>
<dbReference type="PATRIC" id="fig|272562.8.peg.3501"/>
<sequence length="163" mass="18561">MLKISVKQMDYETAKQITKWNYEKPFSIYNMNESDECIKELLSGYYFSAYDDKNYIVGYYGFGEAAQIPVGEQLGIYSYKNITDIGIGLNPNLCGQGLGFDFFCCGLDFARNTLCAKDFRLTVATFNKPAIKIYTKLGFKKITSFKAMSTTGEIEFWVMTLCI</sequence>
<dbReference type="HOGENOM" id="CLU_114564_0_1_9"/>
<dbReference type="STRING" id="272562.CA_C3322"/>
<dbReference type="PIR" id="C97308">
    <property type="entry name" value="C97308"/>
</dbReference>
<dbReference type="Gene3D" id="3.40.630.30">
    <property type="match status" value="1"/>
</dbReference>
<dbReference type="AlphaFoldDB" id="Q97DZ8"/>
<keyword evidence="3" id="KW-1185">Reference proteome</keyword>
<accession>Q97DZ8</accession>
<dbReference type="GeneID" id="44999816"/>
<name>Q97DZ8_CLOAB</name>
<evidence type="ECO:0000313" key="3">
    <source>
        <dbReference type="Proteomes" id="UP000000814"/>
    </source>
</evidence>
<reference evidence="2 3" key="1">
    <citation type="journal article" date="2001" name="J. Bacteriol.">
        <title>Genome sequence and comparative analysis of the solvent-producing bacterium Clostridium acetobutylicum.</title>
        <authorList>
            <person name="Nolling J."/>
            <person name="Breton G."/>
            <person name="Omelchenko M.V."/>
            <person name="Makarova K.S."/>
            <person name="Zeng Q."/>
            <person name="Gibson R."/>
            <person name="Lee H.M."/>
            <person name="Dubois J."/>
            <person name="Qiu D."/>
            <person name="Hitti J."/>
            <person name="Wolf Y.I."/>
            <person name="Tatusov R.L."/>
            <person name="Sabathe F."/>
            <person name="Doucette-Stamm L."/>
            <person name="Soucaille P."/>
            <person name="Daly M.J."/>
            <person name="Bennett G.N."/>
            <person name="Koonin E.V."/>
            <person name="Smith D.R."/>
        </authorList>
    </citation>
    <scope>NUCLEOTIDE SEQUENCE [LARGE SCALE GENOMIC DNA]</scope>
    <source>
        <strain evidence="3">ATCC 824 / DSM 792 / JCM 1419 / LMG 5710 / VKM B-1787</strain>
    </source>
</reference>
<evidence type="ECO:0000313" key="2">
    <source>
        <dbReference type="EMBL" id="AAK81254.1"/>
    </source>
</evidence>
<evidence type="ECO:0000259" key="1">
    <source>
        <dbReference type="Pfam" id="PF00583"/>
    </source>
</evidence>
<dbReference type="SUPFAM" id="SSF55729">
    <property type="entry name" value="Acyl-CoA N-acyltransferases (Nat)"/>
    <property type="match status" value="1"/>
</dbReference>
<dbReference type="RefSeq" id="WP_010966594.1">
    <property type="nucleotide sequence ID" value="NC_003030.1"/>
</dbReference>
<dbReference type="Proteomes" id="UP000000814">
    <property type="component" value="Chromosome"/>
</dbReference>
<dbReference type="KEGG" id="cac:CA_C3322"/>
<dbReference type="EMBL" id="AE001437">
    <property type="protein sequence ID" value="AAK81254.1"/>
    <property type="molecule type" value="Genomic_DNA"/>
</dbReference>
<dbReference type="SMR" id="Q97DZ8"/>
<dbReference type="DNASU" id="1119504"/>
<feature type="domain" description="N-acetyltransferase" evidence="1">
    <location>
        <begin position="16"/>
        <end position="139"/>
    </location>
</feature>